<feature type="transmembrane region" description="Helical" evidence="6">
    <location>
        <begin position="112"/>
        <end position="131"/>
    </location>
</feature>
<sequence length="593" mass="61678">MPDPKPLLLTARHAIDPTIDHALEAARASATQLLARLVPAIWLLALAAVWMMGGNAVVLGIAGGGFAVLGLLAPRFTPRVARVVVAQSLTGLAIALNAALAGHPMQTDSHMAYFAVLAMLVALADIVPLLVAASTIALHHLVLTFALPALVYPSSDLVFNIGRTVFHAIIVVAETTVLTLSILNRITLSREASDKANESLVATARAEESGARAREEARRATAAQKQAEDQSKAAAQARAEAERALAEVERRAAAAAEAEAREAAAAAARTEALARLLEVFRDKLAQLAEGDLAVRVTEDLGADFADLARHFNGAGERLCGAMNAVILQAASINEQSRELSASATDLSTRTERQAATLAQIAATLKELTRTIELVASESRDARKQAEATSTEAADGTGIMAEAVEAMNRIEGSSREIFKITSVIDDIAFQTNLLALNAGVEAARAGEAGRGFAVVASEVRALAQRSSGAAREINGLISNSVSEISTGAALVKNTGTALEGIQASVTGIVERLRSIAAATSDQSRGLSEVNEAISDLERVTQQNAGMFEETTAANAVLAGSADELNALMKGFTLPDIDPAAADAPAVLPRLRAAS</sequence>
<dbReference type="CDD" id="cd11386">
    <property type="entry name" value="MCP_signal"/>
    <property type="match status" value="1"/>
</dbReference>
<protein>
    <submittedName>
        <fullName evidence="9">Methyl-accepting chemotaxis protein</fullName>
    </submittedName>
</protein>
<evidence type="ECO:0000256" key="4">
    <source>
        <dbReference type="PROSITE-ProRule" id="PRU00284"/>
    </source>
</evidence>
<dbReference type="SMART" id="SM00283">
    <property type="entry name" value="MA"/>
    <property type="match status" value="1"/>
</dbReference>
<dbReference type="OrthoDB" id="369026at2"/>
<dbReference type="InterPro" id="IPR004089">
    <property type="entry name" value="MCPsignal_dom"/>
</dbReference>
<feature type="region of interest" description="Disordered" evidence="5">
    <location>
        <begin position="201"/>
        <end position="238"/>
    </location>
</feature>
<comment type="subcellular location">
    <subcellularLocation>
        <location evidence="1">Membrane</location>
    </subcellularLocation>
</comment>
<dbReference type="GO" id="GO:0006935">
    <property type="term" value="P:chemotaxis"/>
    <property type="evidence" value="ECO:0007669"/>
    <property type="project" value="UniProtKB-KW"/>
</dbReference>
<proteinExistence type="inferred from homology"/>
<keyword evidence="2" id="KW-0145">Chemotaxis</keyword>
<dbReference type="STRING" id="1217970.SAMN05444002_0614"/>
<dbReference type="Pfam" id="PF00015">
    <property type="entry name" value="MCPsignal"/>
    <property type="match status" value="1"/>
</dbReference>
<keyword evidence="6" id="KW-0812">Transmembrane</keyword>
<dbReference type="InterPro" id="IPR051310">
    <property type="entry name" value="MCP_chemotaxis"/>
</dbReference>
<feature type="transmembrane region" description="Helical" evidence="6">
    <location>
        <begin position="136"/>
        <end position="153"/>
    </location>
</feature>
<dbReference type="AlphaFoldDB" id="A0A1N6ECZ3"/>
<reference evidence="10" key="1">
    <citation type="submission" date="2016-11" db="EMBL/GenBank/DDBJ databases">
        <authorList>
            <person name="Varghese N."/>
            <person name="Submissions S."/>
        </authorList>
    </citation>
    <scope>NUCLEOTIDE SEQUENCE [LARGE SCALE GENOMIC DNA]</scope>
    <source>
        <strain evidence="10">DSM 29440</strain>
    </source>
</reference>
<keyword evidence="10" id="KW-1185">Reference proteome</keyword>
<organism evidence="9 10">
    <name type="scientific">Vannielia litorea</name>
    <dbReference type="NCBI Taxonomy" id="1217970"/>
    <lineage>
        <taxon>Bacteria</taxon>
        <taxon>Pseudomonadati</taxon>
        <taxon>Pseudomonadota</taxon>
        <taxon>Alphaproteobacteria</taxon>
        <taxon>Rhodobacterales</taxon>
        <taxon>Paracoccaceae</taxon>
        <taxon>Vannielia</taxon>
    </lineage>
</organism>
<keyword evidence="4" id="KW-0807">Transducer</keyword>
<dbReference type="RefSeq" id="WP_074254782.1">
    <property type="nucleotide sequence ID" value="NZ_FSRL01000001.1"/>
</dbReference>
<evidence type="ECO:0000313" key="9">
    <source>
        <dbReference type="EMBL" id="SIN80908.1"/>
    </source>
</evidence>
<dbReference type="InterPro" id="IPR003660">
    <property type="entry name" value="HAMP_dom"/>
</dbReference>
<dbReference type="GO" id="GO:0016020">
    <property type="term" value="C:membrane"/>
    <property type="evidence" value="ECO:0007669"/>
    <property type="project" value="UniProtKB-SubCell"/>
</dbReference>
<gene>
    <name evidence="9" type="ORF">SAMN05444002_0614</name>
</gene>
<feature type="domain" description="Methyl-accepting transducer" evidence="7">
    <location>
        <begin position="328"/>
        <end position="557"/>
    </location>
</feature>
<evidence type="ECO:0000259" key="7">
    <source>
        <dbReference type="PROSITE" id="PS50111"/>
    </source>
</evidence>
<keyword evidence="6" id="KW-0472">Membrane</keyword>
<evidence type="ECO:0000313" key="10">
    <source>
        <dbReference type="Proteomes" id="UP000184932"/>
    </source>
</evidence>
<evidence type="ECO:0000256" key="6">
    <source>
        <dbReference type="SAM" id="Phobius"/>
    </source>
</evidence>
<feature type="domain" description="HAMP" evidence="8">
    <location>
        <begin position="271"/>
        <end position="323"/>
    </location>
</feature>
<feature type="transmembrane region" description="Helical" evidence="6">
    <location>
        <begin position="80"/>
        <end position="100"/>
    </location>
</feature>
<evidence type="ECO:0000256" key="2">
    <source>
        <dbReference type="ARBA" id="ARBA00022500"/>
    </source>
</evidence>
<dbReference type="PROSITE" id="PS50111">
    <property type="entry name" value="CHEMOTAXIS_TRANSDUC_2"/>
    <property type="match status" value="1"/>
</dbReference>
<dbReference type="GO" id="GO:0007165">
    <property type="term" value="P:signal transduction"/>
    <property type="evidence" value="ECO:0007669"/>
    <property type="project" value="UniProtKB-KW"/>
</dbReference>
<dbReference type="EMBL" id="FSRL01000001">
    <property type="protein sequence ID" value="SIN80908.1"/>
    <property type="molecule type" value="Genomic_DNA"/>
</dbReference>
<feature type="compositionally biased region" description="Basic and acidic residues" evidence="5">
    <location>
        <begin position="205"/>
        <end position="219"/>
    </location>
</feature>
<name>A0A1N6ECZ3_9RHOB</name>
<evidence type="ECO:0000256" key="5">
    <source>
        <dbReference type="SAM" id="MobiDB-lite"/>
    </source>
</evidence>
<evidence type="ECO:0000256" key="3">
    <source>
        <dbReference type="ARBA" id="ARBA00029447"/>
    </source>
</evidence>
<feature type="transmembrane region" description="Helical" evidence="6">
    <location>
        <begin position="56"/>
        <end position="73"/>
    </location>
</feature>
<dbReference type="PANTHER" id="PTHR43531:SF11">
    <property type="entry name" value="METHYL-ACCEPTING CHEMOTAXIS PROTEIN 3"/>
    <property type="match status" value="1"/>
</dbReference>
<comment type="similarity">
    <text evidence="3">Belongs to the methyl-accepting chemotaxis (MCP) protein family.</text>
</comment>
<dbReference type="PANTHER" id="PTHR43531">
    <property type="entry name" value="PROTEIN ICFG"/>
    <property type="match status" value="1"/>
</dbReference>
<evidence type="ECO:0000259" key="8">
    <source>
        <dbReference type="PROSITE" id="PS50885"/>
    </source>
</evidence>
<dbReference type="SUPFAM" id="SSF58104">
    <property type="entry name" value="Methyl-accepting chemotaxis protein (MCP) signaling domain"/>
    <property type="match status" value="1"/>
</dbReference>
<dbReference type="FunFam" id="1.10.287.950:FF:000001">
    <property type="entry name" value="Methyl-accepting chemotaxis sensory transducer"/>
    <property type="match status" value="1"/>
</dbReference>
<dbReference type="Gene3D" id="1.10.287.950">
    <property type="entry name" value="Methyl-accepting chemotaxis protein"/>
    <property type="match status" value="1"/>
</dbReference>
<dbReference type="SMART" id="SM00304">
    <property type="entry name" value="HAMP"/>
    <property type="match status" value="1"/>
</dbReference>
<dbReference type="PROSITE" id="PS50885">
    <property type="entry name" value="HAMP"/>
    <property type="match status" value="1"/>
</dbReference>
<accession>A0A1N6ECZ3</accession>
<evidence type="ECO:0000256" key="1">
    <source>
        <dbReference type="ARBA" id="ARBA00004370"/>
    </source>
</evidence>
<keyword evidence="6" id="KW-1133">Transmembrane helix</keyword>
<dbReference type="Proteomes" id="UP000184932">
    <property type="component" value="Unassembled WGS sequence"/>
</dbReference>